<dbReference type="EMBL" id="GGFL01013256">
    <property type="protein sequence ID" value="MBW77434.1"/>
    <property type="molecule type" value="Transcribed_RNA"/>
</dbReference>
<sequence length="167" mass="17545">MQSPHGCLPMGLLLPCALVFCPAFLLVQANLALDPAAPRSPCTLVGGQLLGSVRRVGGHPIVACCSSRFDAAAAAASHRHRHRQLLASRSRTQTRVSRDGRILIVLLGGCQIIVGGVARTLGRIGRVVPVGTNTDRCQIGTELADGRTTPPLDRCTATAVGSLRILR</sequence>
<dbReference type="AlphaFoldDB" id="A0A2M4DIP9"/>
<name>A0A2M4DIP9_ANODA</name>
<keyword evidence="1" id="KW-0732">Signal</keyword>
<accession>A0A2M4DIP9</accession>
<feature type="chain" id="PRO_5014714483" description="Secreted protein" evidence="1">
    <location>
        <begin position="30"/>
        <end position="167"/>
    </location>
</feature>
<organism evidence="2">
    <name type="scientific">Anopheles darlingi</name>
    <name type="common">Mosquito</name>
    <dbReference type="NCBI Taxonomy" id="43151"/>
    <lineage>
        <taxon>Eukaryota</taxon>
        <taxon>Metazoa</taxon>
        <taxon>Ecdysozoa</taxon>
        <taxon>Arthropoda</taxon>
        <taxon>Hexapoda</taxon>
        <taxon>Insecta</taxon>
        <taxon>Pterygota</taxon>
        <taxon>Neoptera</taxon>
        <taxon>Endopterygota</taxon>
        <taxon>Diptera</taxon>
        <taxon>Nematocera</taxon>
        <taxon>Culicoidea</taxon>
        <taxon>Culicidae</taxon>
        <taxon>Anophelinae</taxon>
        <taxon>Anopheles</taxon>
    </lineage>
</organism>
<feature type="signal peptide" evidence="1">
    <location>
        <begin position="1"/>
        <end position="29"/>
    </location>
</feature>
<reference evidence="2" key="1">
    <citation type="submission" date="2018-01" db="EMBL/GenBank/DDBJ databases">
        <title>An insight into the sialome of Amazonian anophelines.</title>
        <authorList>
            <person name="Ribeiro J.M."/>
            <person name="Scarpassa V."/>
            <person name="Calvo E."/>
        </authorList>
    </citation>
    <scope>NUCLEOTIDE SEQUENCE</scope>
</reference>
<evidence type="ECO:0000313" key="2">
    <source>
        <dbReference type="EMBL" id="MBW77434.1"/>
    </source>
</evidence>
<evidence type="ECO:0000256" key="1">
    <source>
        <dbReference type="SAM" id="SignalP"/>
    </source>
</evidence>
<evidence type="ECO:0008006" key="3">
    <source>
        <dbReference type="Google" id="ProtNLM"/>
    </source>
</evidence>
<protein>
    <recommendedName>
        <fullName evidence="3">Secreted protein</fullName>
    </recommendedName>
</protein>
<proteinExistence type="predicted"/>